<evidence type="ECO:0000256" key="5">
    <source>
        <dbReference type="ARBA" id="ARBA00023292"/>
    </source>
</evidence>
<dbReference type="Pfam" id="PF00053">
    <property type="entry name" value="EGF_laminin"/>
    <property type="match status" value="1"/>
</dbReference>
<proteinExistence type="predicted"/>
<dbReference type="GO" id="GO:0009887">
    <property type="term" value="P:animal organ morphogenesis"/>
    <property type="evidence" value="ECO:0007669"/>
    <property type="project" value="TreeGrafter"/>
</dbReference>
<feature type="domain" description="Laminin EGF-like" evidence="6">
    <location>
        <begin position="49"/>
        <end position="104"/>
    </location>
</feature>
<dbReference type="EMBL" id="CACVKT020009601">
    <property type="protein sequence ID" value="CAC5422492.1"/>
    <property type="molecule type" value="Genomic_DNA"/>
</dbReference>
<evidence type="ECO:0000256" key="4">
    <source>
        <dbReference type="ARBA" id="ARBA00023180"/>
    </source>
</evidence>
<organism evidence="8 9">
    <name type="scientific">Mytilus coruscus</name>
    <name type="common">Sea mussel</name>
    <dbReference type="NCBI Taxonomy" id="42192"/>
    <lineage>
        <taxon>Eukaryota</taxon>
        <taxon>Metazoa</taxon>
        <taxon>Spiralia</taxon>
        <taxon>Lophotrochozoa</taxon>
        <taxon>Mollusca</taxon>
        <taxon>Bivalvia</taxon>
        <taxon>Autobranchia</taxon>
        <taxon>Pteriomorphia</taxon>
        <taxon>Mytilida</taxon>
        <taxon>Mytiloidea</taxon>
        <taxon>Mytilidae</taxon>
        <taxon>Mytilinae</taxon>
        <taxon>Mytilus</taxon>
    </lineage>
</organism>
<dbReference type="Pfam" id="PF24973">
    <property type="entry name" value="EGF_LMN_ATRN"/>
    <property type="match status" value="1"/>
</dbReference>
<accession>A0A6J8ES39</accession>
<keyword evidence="5" id="KW-0424">Laminin EGF-like domain</keyword>
<dbReference type="GO" id="GO:0009888">
    <property type="term" value="P:tissue development"/>
    <property type="evidence" value="ECO:0007669"/>
    <property type="project" value="TreeGrafter"/>
</dbReference>
<dbReference type="SUPFAM" id="SSF57196">
    <property type="entry name" value="EGF/Laminin"/>
    <property type="match status" value="2"/>
</dbReference>
<dbReference type="AlphaFoldDB" id="A0A6J8ES39"/>
<evidence type="ECO:0000313" key="9">
    <source>
        <dbReference type="Proteomes" id="UP000507470"/>
    </source>
</evidence>
<name>A0A6J8ES39_MYTCO</name>
<gene>
    <name evidence="8" type="ORF">MCOR_54540</name>
</gene>
<protein>
    <recommendedName>
        <fullName evidence="10">Laminin EGF-like domain-containing protein</fullName>
    </recommendedName>
</protein>
<evidence type="ECO:0000256" key="3">
    <source>
        <dbReference type="ARBA" id="ARBA00023157"/>
    </source>
</evidence>
<keyword evidence="2" id="KW-0677">Repeat</keyword>
<dbReference type="Gene3D" id="2.10.25.10">
    <property type="entry name" value="Laminin"/>
    <property type="match status" value="2"/>
</dbReference>
<keyword evidence="4" id="KW-0325">Glycoprotein</keyword>
<keyword evidence="9" id="KW-1185">Reference proteome</keyword>
<dbReference type="PANTHER" id="PTHR10574">
    <property type="entry name" value="NETRIN/LAMININ-RELATED"/>
    <property type="match status" value="1"/>
</dbReference>
<feature type="domain" description="Laminin/attractin/netrin-like EGF" evidence="7">
    <location>
        <begin position="13"/>
        <end position="41"/>
    </location>
</feature>
<dbReference type="InterPro" id="IPR050440">
    <property type="entry name" value="Laminin/Netrin_ECM"/>
</dbReference>
<evidence type="ECO:0008006" key="10">
    <source>
        <dbReference type="Google" id="ProtNLM"/>
    </source>
</evidence>
<dbReference type="InterPro" id="IPR002049">
    <property type="entry name" value="LE_dom"/>
</dbReference>
<evidence type="ECO:0000256" key="1">
    <source>
        <dbReference type="ARBA" id="ARBA00022729"/>
    </source>
</evidence>
<dbReference type="CDD" id="cd00055">
    <property type="entry name" value="EGF_Lam"/>
    <property type="match status" value="1"/>
</dbReference>
<evidence type="ECO:0000313" key="8">
    <source>
        <dbReference type="EMBL" id="CAC5422492.1"/>
    </source>
</evidence>
<evidence type="ECO:0000259" key="6">
    <source>
        <dbReference type="Pfam" id="PF00053"/>
    </source>
</evidence>
<keyword evidence="1" id="KW-0732">Signal</keyword>
<reference evidence="8 9" key="1">
    <citation type="submission" date="2020-06" db="EMBL/GenBank/DDBJ databases">
        <authorList>
            <person name="Li R."/>
            <person name="Bekaert M."/>
        </authorList>
    </citation>
    <scope>NUCLEOTIDE SEQUENCE [LARGE SCALE GENOMIC DNA]</scope>
    <source>
        <strain evidence="9">wild</strain>
    </source>
</reference>
<dbReference type="Proteomes" id="UP000507470">
    <property type="component" value="Unassembled WGS sequence"/>
</dbReference>
<evidence type="ECO:0000259" key="7">
    <source>
        <dbReference type="Pfam" id="PF24973"/>
    </source>
</evidence>
<dbReference type="InterPro" id="IPR056863">
    <property type="entry name" value="LMN_ATRN_NET-like_EGF"/>
</dbReference>
<dbReference type="OrthoDB" id="6141520at2759"/>
<evidence type="ECO:0000256" key="2">
    <source>
        <dbReference type="ARBA" id="ARBA00022737"/>
    </source>
</evidence>
<dbReference type="PANTHER" id="PTHR10574:SF444">
    <property type="entry name" value="BASEMENT MEMBRANE-SPECIFIC HEPARAN SULFATE PROTEOGLYCAN CORE PROTEIN"/>
    <property type="match status" value="1"/>
</dbReference>
<keyword evidence="3" id="KW-1015">Disulfide bond</keyword>
<sequence>MGVTQQCTSTFWNRALNSQHNTEGDTCERCAPGFYGDARGGSPTSCQPCPCPLTESPNQFSPVCELASDGQVTCTACPAGHTGRRCESCIQGSTGNPLRPGDYCKIEPDSNYRYVFGKRTQRSVDAHCEAAKFTDIEMEVSVMKQNLDALLQRVDFNEQETAFLKGQKQQLEDDLNYTRTF</sequence>